<organism evidence="1 2">
    <name type="scientific">Deinococcus cellulosilyticus (strain DSM 18568 / NBRC 106333 / KACC 11606 / 5516J-15)</name>
    <dbReference type="NCBI Taxonomy" id="1223518"/>
    <lineage>
        <taxon>Bacteria</taxon>
        <taxon>Thermotogati</taxon>
        <taxon>Deinococcota</taxon>
        <taxon>Deinococci</taxon>
        <taxon>Deinococcales</taxon>
        <taxon>Deinococcaceae</taxon>
        <taxon>Deinococcus</taxon>
    </lineage>
</organism>
<evidence type="ECO:0000313" key="2">
    <source>
        <dbReference type="Proteomes" id="UP000321306"/>
    </source>
</evidence>
<dbReference type="RefSeq" id="WP_146883929.1">
    <property type="nucleotide sequence ID" value="NZ_BJXB01000006.1"/>
</dbReference>
<keyword evidence="2" id="KW-1185">Reference proteome</keyword>
<evidence type="ECO:0000313" key="1">
    <source>
        <dbReference type="EMBL" id="GEM46112.1"/>
    </source>
</evidence>
<reference evidence="1 2" key="1">
    <citation type="submission" date="2019-07" db="EMBL/GenBank/DDBJ databases">
        <title>Whole genome shotgun sequence of Deinococcus cellulosilyticus NBRC 106333.</title>
        <authorList>
            <person name="Hosoyama A."/>
            <person name="Uohara A."/>
            <person name="Ohji S."/>
            <person name="Ichikawa N."/>
        </authorList>
    </citation>
    <scope>NUCLEOTIDE SEQUENCE [LARGE SCALE GENOMIC DNA]</scope>
    <source>
        <strain evidence="1 2">NBRC 106333</strain>
    </source>
</reference>
<accession>A0A511MZX3</accession>
<proteinExistence type="predicted"/>
<sequence length="146" mass="17382">MPDPLEAFRAGILLVQYPFHARDYFSHGWPRERFHFDGVVCARYAFEIQVLREVYPELSHWRDDELVAVWEDWSQLCGSSWLGSFAERDVFFLSMVFMRCERRGVWPPEWSSVHHYAQGGWREDVRMLEQFGVVDCEYRNLSLPAS</sequence>
<dbReference type="AlphaFoldDB" id="A0A511MZX3"/>
<dbReference type="Proteomes" id="UP000321306">
    <property type="component" value="Unassembled WGS sequence"/>
</dbReference>
<gene>
    <name evidence="1" type="ORF">DC3_17470</name>
</gene>
<comment type="caution">
    <text evidence="1">The sequence shown here is derived from an EMBL/GenBank/DDBJ whole genome shotgun (WGS) entry which is preliminary data.</text>
</comment>
<name>A0A511MZX3_DEIC1</name>
<dbReference type="EMBL" id="BJXB01000006">
    <property type="protein sequence ID" value="GEM46112.1"/>
    <property type="molecule type" value="Genomic_DNA"/>
</dbReference>
<protein>
    <submittedName>
        <fullName evidence="1">Uncharacterized protein</fullName>
    </submittedName>
</protein>